<dbReference type="Proteomes" id="UP000619078">
    <property type="component" value="Unassembled WGS sequence"/>
</dbReference>
<organism evidence="1 2">
    <name type="scientific">Mucilaginibacter glaciei</name>
    <dbReference type="NCBI Taxonomy" id="2772109"/>
    <lineage>
        <taxon>Bacteria</taxon>
        <taxon>Pseudomonadati</taxon>
        <taxon>Bacteroidota</taxon>
        <taxon>Sphingobacteriia</taxon>
        <taxon>Sphingobacteriales</taxon>
        <taxon>Sphingobacteriaceae</taxon>
        <taxon>Mucilaginibacter</taxon>
    </lineage>
</organism>
<keyword evidence="2" id="KW-1185">Reference proteome</keyword>
<dbReference type="RefSeq" id="WP_191162247.1">
    <property type="nucleotide sequence ID" value="NZ_JACWMX010000002.1"/>
</dbReference>
<reference evidence="1" key="1">
    <citation type="submission" date="2020-09" db="EMBL/GenBank/DDBJ databases">
        <title>Novel species of Mucilaginibacter isolated from a glacier on the Tibetan Plateau.</title>
        <authorList>
            <person name="Liu Q."/>
            <person name="Xin Y.-H."/>
        </authorList>
    </citation>
    <scope>NUCLEOTIDE SEQUENCE</scope>
    <source>
        <strain evidence="1">ZB1P21</strain>
    </source>
</reference>
<evidence type="ECO:0000313" key="1">
    <source>
        <dbReference type="EMBL" id="MBD1392899.1"/>
    </source>
</evidence>
<proteinExistence type="predicted"/>
<name>A0A926NWA8_9SPHI</name>
<dbReference type="EMBL" id="JACWMX010000002">
    <property type="protein sequence ID" value="MBD1392899.1"/>
    <property type="molecule type" value="Genomic_DNA"/>
</dbReference>
<gene>
    <name evidence="1" type="ORF">IDJ76_07310</name>
</gene>
<dbReference type="AlphaFoldDB" id="A0A926NWA8"/>
<protein>
    <submittedName>
        <fullName evidence="1">Uncharacterized protein</fullName>
    </submittedName>
</protein>
<evidence type="ECO:0000313" key="2">
    <source>
        <dbReference type="Proteomes" id="UP000619078"/>
    </source>
</evidence>
<sequence>MNCFVVIFGERIKKFWDEKLGPDDTRWLLDDILLYANANVATFKEEIAEIQYDKKLQPLPLIFEALAADTDNWGHFFVSMLDAILDRAKKSDKPQEIADHLIEFAFIENQPKPFVQQIAARLYKELYSDNVVTKCAAISMLPNYLHNPIVKDKNLIIRELQTKLINPHWRVRYTAYMMLKRLKLLPNGFKLPVVDAALRIYYGRPYTM</sequence>
<comment type="caution">
    <text evidence="1">The sequence shown here is derived from an EMBL/GenBank/DDBJ whole genome shotgun (WGS) entry which is preliminary data.</text>
</comment>
<accession>A0A926NWA8</accession>